<dbReference type="PANTHER" id="PTHR48081:SF33">
    <property type="entry name" value="KYNURENINE FORMAMIDASE"/>
    <property type="match status" value="1"/>
</dbReference>
<keyword evidence="1 4" id="KW-0378">Hydrolase</keyword>
<keyword evidence="2" id="KW-0812">Transmembrane</keyword>
<accession>A0ABW2XVY1</accession>
<evidence type="ECO:0000313" key="4">
    <source>
        <dbReference type="EMBL" id="MFD0690284.1"/>
    </source>
</evidence>
<dbReference type="PANTHER" id="PTHR48081">
    <property type="entry name" value="AB HYDROLASE SUPERFAMILY PROTEIN C4A8.06C"/>
    <property type="match status" value="1"/>
</dbReference>
<dbReference type="SUPFAM" id="SSF53474">
    <property type="entry name" value="alpha/beta-Hydrolases"/>
    <property type="match status" value="1"/>
</dbReference>
<dbReference type="Pfam" id="PF20434">
    <property type="entry name" value="BD-FAE"/>
    <property type="match status" value="1"/>
</dbReference>
<feature type="transmembrane region" description="Helical" evidence="2">
    <location>
        <begin position="67"/>
        <end position="86"/>
    </location>
</feature>
<evidence type="ECO:0000256" key="1">
    <source>
        <dbReference type="ARBA" id="ARBA00022801"/>
    </source>
</evidence>
<keyword evidence="2" id="KW-0472">Membrane</keyword>
<evidence type="ECO:0000259" key="3">
    <source>
        <dbReference type="Pfam" id="PF20434"/>
    </source>
</evidence>
<evidence type="ECO:0000256" key="2">
    <source>
        <dbReference type="SAM" id="Phobius"/>
    </source>
</evidence>
<sequence>MPVGYLITVLLVAWGTFFALFPLRGPVLGQVSFRSGLALNELPYLALTWLLCWTLLAFAQHDIASPGGWAAVALAAATAAGLGVVAHRGTRAAPALDRALTEALRPARETARPRPRRRPLAAILLAPLSVRHRGVERLPGIAYGPAGRRNRLDLYRHRSRPQGGPTLVYFHGGGFKGGRRNREARPLLHRLAARGWVCVSADYRLLQDAAYPAALTDAKKVIAWVREHGPEYGADPATVFVAGSSAGAHQAAMVALTADDPGLQPGFEGTGTAVAGAICLYGWYGDVWGAGEHTSPASHVRADAPPFFIVHGDRDTCAHVEDARHFAGRLRDASSSPVVYAELPGAQHSFDLFRSRRFEAVVDAVEEFTTWVGATKPTAFTK</sequence>
<feature type="transmembrane region" description="Helical" evidence="2">
    <location>
        <begin position="6"/>
        <end position="23"/>
    </location>
</feature>
<protein>
    <submittedName>
        <fullName evidence="4">Alpha/beta hydrolase</fullName>
    </submittedName>
</protein>
<keyword evidence="5" id="KW-1185">Reference proteome</keyword>
<comment type="caution">
    <text evidence="4">The sequence shown here is derived from an EMBL/GenBank/DDBJ whole genome shotgun (WGS) entry which is preliminary data.</text>
</comment>
<dbReference type="InterPro" id="IPR050300">
    <property type="entry name" value="GDXG_lipolytic_enzyme"/>
</dbReference>
<dbReference type="InterPro" id="IPR049492">
    <property type="entry name" value="BD-FAE-like_dom"/>
</dbReference>
<dbReference type="GO" id="GO:0016787">
    <property type="term" value="F:hydrolase activity"/>
    <property type="evidence" value="ECO:0007669"/>
    <property type="project" value="UniProtKB-KW"/>
</dbReference>
<dbReference type="InterPro" id="IPR029058">
    <property type="entry name" value="AB_hydrolase_fold"/>
</dbReference>
<gene>
    <name evidence="4" type="ORF">ACFQZM_37750</name>
</gene>
<dbReference type="Gene3D" id="3.40.50.1820">
    <property type="entry name" value="alpha/beta hydrolase"/>
    <property type="match status" value="1"/>
</dbReference>
<dbReference type="RefSeq" id="WP_131763824.1">
    <property type="nucleotide sequence ID" value="NZ_CAACUY010000412.1"/>
</dbReference>
<dbReference type="Proteomes" id="UP001597063">
    <property type="component" value="Unassembled WGS sequence"/>
</dbReference>
<name>A0ABW2XVY1_9ACTN</name>
<feature type="domain" description="BD-FAE-like" evidence="3">
    <location>
        <begin position="152"/>
        <end position="263"/>
    </location>
</feature>
<reference evidence="5" key="1">
    <citation type="journal article" date="2019" name="Int. J. Syst. Evol. Microbiol.">
        <title>The Global Catalogue of Microorganisms (GCM) 10K type strain sequencing project: providing services to taxonomists for standard genome sequencing and annotation.</title>
        <authorList>
            <consortium name="The Broad Institute Genomics Platform"/>
            <consortium name="The Broad Institute Genome Sequencing Center for Infectious Disease"/>
            <person name="Wu L."/>
            <person name="Ma J."/>
        </authorList>
    </citation>
    <scope>NUCLEOTIDE SEQUENCE [LARGE SCALE GENOMIC DNA]</scope>
    <source>
        <strain evidence="5">JCM 9371</strain>
    </source>
</reference>
<keyword evidence="2" id="KW-1133">Transmembrane helix</keyword>
<proteinExistence type="predicted"/>
<dbReference type="EMBL" id="JBHTGP010000018">
    <property type="protein sequence ID" value="MFD0690284.1"/>
    <property type="molecule type" value="Genomic_DNA"/>
</dbReference>
<evidence type="ECO:0000313" key="5">
    <source>
        <dbReference type="Proteomes" id="UP001597063"/>
    </source>
</evidence>
<feature type="transmembrane region" description="Helical" evidence="2">
    <location>
        <begin position="44"/>
        <end position="61"/>
    </location>
</feature>
<organism evidence="4 5">
    <name type="scientific">Actinomadura fibrosa</name>
    <dbReference type="NCBI Taxonomy" id="111802"/>
    <lineage>
        <taxon>Bacteria</taxon>
        <taxon>Bacillati</taxon>
        <taxon>Actinomycetota</taxon>
        <taxon>Actinomycetes</taxon>
        <taxon>Streptosporangiales</taxon>
        <taxon>Thermomonosporaceae</taxon>
        <taxon>Actinomadura</taxon>
    </lineage>
</organism>